<evidence type="ECO:0000313" key="2">
    <source>
        <dbReference type="EMBL" id="MPN27303.1"/>
    </source>
</evidence>
<accession>A0A645GUI1</accession>
<organism evidence="2">
    <name type="scientific">bioreactor metagenome</name>
    <dbReference type="NCBI Taxonomy" id="1076179"/>
    <lineage>
        <taxon>unclassified sequences</taxon>
        <taxon>metagenomes</taxon>
        <taxon>ecological metagenomes</taxon>
    </lineage>
</organism>
<comment type="caution">
    <text evidence="2">The sequence shown here is derived from an EMBL/GenBank/DDBJ whole genome shotgun (WGS) entry which is preliminary data.</text>
</comment>
<protein>
    <submittedName>
        <fullName evidence="2">Uncharacterized protein</fullName>
    </submittedName>
</protein>
<evidence type="ECO:0000256" key="1">
    <source>
        <dbReference type="SAM" id="MobiDB-lite"/>
    </source>
</evidence>
<dbReference type="AlphaFoldDB" id="A0A645GUI1"/>
<name>A0A645GUI1_9ZZZZ</name>
<reference evidence="2" key="1">
    <citation type="submission" date="2019-08" db="EMBL/GenBank/DDBJ databases">
        <authorList>
            <person name="Kucharzyk K."/>
            <person name="Murdoch R.W."/>
            <person name="Higgins S."/>
            <person name="Loffler F."/>
        </authorList>
    </citation>
    <scope>NUCLEOTIDE SEQUENCE</scope>
</reference>
<feature type="region of interest" description="Disordered" evidence="1">
    <location>
        <begin position="93"/>
        <end position="113"/>
    </location>
</feature>
<gene>
    <name evidence="2" type="ORF">SDC9_174734</name>
</gene>
<proteinExistence type="predicted"/>
<dbReference type="EMBL" id="VSSQ01077137">
    <property type="protein sequence ID" value="MPN27303.1"/>
    <property type="molecule type" value="Genomic_DNA"/>
</dbReference>
<sequence length="113" mass="11249">MQRAVGTLADGGVGIFAVAAAFGIIAHAPAVTHLEVALPGPAQAVVGRQGQRHGRTRCAPEGAALAGRSLCRCCRAVAQLVIQRLAPLRGIGGAAGVEDHGQTPVGQAQGLDG</sequence>